<dbReference type="Pfam" id="PF17227">
    <property type="entry name" value="DUF5302"/>
    <property type="match status" value="1"/>
</dbReference>
<dbReference type="InterPro" id="IPR035172">
    <property type="entry name" value="DUF5302"/>
</dbReference>
<dbReference type="AlphaFoldDB" id="A0A543HY80"/>
<evidence type="ECO:0008006" key="4">
    <source>
        <dbReference type="Google" id="ProtNLM"/>
    </source>
</evidence>
<sequence>MSSDNDAQAASDESKRKFREALDRKKKQSQGTGEDRRDSTGRVNQAHGPAGHQREFRRKSG</sequence>
<protein>
    <recommendedName>
        <fullName evidence="4">DUF5302 domain-containing protein</fullName>
    </recommendedName>
</protein>
<proteinExistence type="predicted"/>
<accession>A0A543HY80</accession>
<evidence type="ECO:0000313" key="2">
    <source>
        <dbReference type="EMBL" id="TQM63259.1"/>
    </source>
</evidence>
<evidence type="ECO:0000256" key="1">
    <source>
        <dbReference type="SAM" id="MobiDB-lite"/>
    </source>
</evidence>
<feature type="compositionally biased region" description="Basic and acidic residues" evidence="1">
    <location>
        <begin position="12"/>
        <end position="23"/>
    </location>
</feature>
<name>A0A543HY80_9MICO</name>
<dbReference type="OrthoDB" id="4319558at2"/>
<dbReference type="Proteomes" id="UP000318331">
    <property type="component" value="Unassembled WGS sequence"/>
</dbReference>
<feature type="region of interest" description="Disordered" evidence="1">
    <location>
        <begin position="1"/>
        <end position="61"/>
    </location>
</feature>
<reference evidence="2 3" key="1">
    <citation type="submission" date="2019-06" db="EMBL/GenBank/DDBJ databases">
        <title>Sequencing the genomes of 1000 actinobacteria strains.</title>
        <authorList>
            <person name="Klenk H.-P."/>
        </authorList>
    </citation>
    <scope>NUCLEOTIDE SEQUENCE [LARGE SCALE GENOMIC DNA]</scope>
    <source>
        <strain evidence="2 3">DSM 18031</strain>
    </source>
</reference>
<dbReference type="RefSeq" id="WP_141917263.1">
    <property type="nucleotide sequence ID" value="NZ_BAAAYS010000021.1"/>
</dbReference>
<keyword evidence="3" id="KW-1185">Reference proteome</keyword>
<evidence type="ECO:0000313" key="3">
    <source>
        <dbReference type="Proteomes" id="UP000318331"/>
    </source>
</evidence>
<organism evidence="2 3">
    <name type="scientific">Klugiella xanthotipulae</name>
    <dbReference type="NCBI Taxonomy" id="244735"/>
    <lineage>
        <taxon>Bacteria</taxon>
        <taxon>Bacillati</taxon>
        <taxon>Actinomycetota</taxon>
        <taxon>Actinomycetes</taxon>
        <taxon>Micrococcales</taxon>
        <taxon>Microbacteriaceae</taxon>
        <taxon>Klugiella</taxon>
    </lineage>
</organism>
<comment type="caution">
    <text evidence="2">The sequence shown here is derived from an EMBL/GenBank/DDBJ whole genome shotgun (WGS) entry which is preliminary data.</text>
</comment>
<gene>
    <name evidence="2" type="ORF">FB466_1516</name>
</gene>
<dbReference type="EMBL" id="VFPN01000002">
    <property type="protein sequence ID" value="TQM63259.1"/>
    <property type="molecule type" value="Genomic_DNA"/>
</dbReference>